<name>A0A1I5G3Y3_9HYPH</name>
<keyword evidence="3" id="KW-1185">Reference proteome</keyword>
<gene>
    <name evidence="2" type="ORF">SAMN04488056_104338</name>
</gene>
<sequence>MRIFVTGGTGLVGSAIVKAFLKRGDEVTTLARSDRSADIQKGLGATPVRGSLTDPGDWVSLALEHDAFIHAAATFDNDMGSVDHNLVRALLEIAKSLPEERQIPFLYTGGCWLYPEEPVIPISERHMLDPVPEFEWMLDSIEQLSTCPNFLLTVIHPGLVIDKGRGFIADYARGLKEDGEITIVGATDTHFPFVHADDLAQLYVSAVDNRGDGLLLNASAIKSATAEEVGKLVAQACGLPYQARVISIEEAQVKHGNWASAYARSQRMSSDRAHNQLGWSPRFDTIKAMVEDSVKSDS</sequence>
<evidence type="ECO:0000313" key="3">
    <source>
        <dbReference type="Proteomes" id="UP000199236"/>
    </source>
</evidence>
<evidence type="ECO:0000313" key="2">
    <source>
        <dbReference type="EMBL" id="SFO30523.1"/>
    </source>
</evidence>
<evidence type="ECO:0000259" key="1">
    <source>
        <dbReference type="Pfam" id="PF01370"/>
    </source>
</evidence>
<reference evidence="2 3" key="1">
    <citation type="submission" date="2016-10" db="EMBL/GenBank/DDBJ databases">
        <authorList>
            <person name="de Groot N.N."/>
        </authorList>
    </citation>
    <scope>NUCLEOTIDE SEQUENCE [LARGE SCALE GENOMIC DNA]</scope>
    <source>
        <strain evidence="2 3">CGMCC 1.9157</strain>
    </source>
</reference>
<dbReference type="AlphaFoldDB" id="A0A1I5G3Y3"/>
<dbReference type="InterPro" id="IPR051783">
    <property type="entry name" value="NAD(P)-dependent_oxidoreduct"/>
</dbReference>
<dbReference type="InterPro" id="IPR036291">
    <property type="entry name" value="NAD(P)-bd_dom_sf"/>
</dbReference>
<dbReference type="PANTHER" id="PTHR48079:SF6">
    <property type="entry name" value="NAD(P)-BINDING DOMAIN-CONTAINING PROTEIN-RELATED"/>
    <property type="match status" value="1"/>
</dbReference>
<dbReference type="EMBL" id="FOVR01000004">
    <property type="protein sequence ID" value="SFO30523.1"/>
    <property type="molecule type" value="Genomic_DNA"/>
</dbReference>
<dbReference type="Proteomes" id="UP000199236">
    <property type="component" value="Unassembled WGS sequence"/>
</dbReference>
<dbReference type="GO" id="GO:0005737">
    <property type="term" value="C:cytoplasm"/>
    <property type="evidence" value="ECO:0007669"/>
    <property type="project" value="TreeGrafter"/>
</dbReference>
<proteinExistence type="predicted"/>
<dbReference type="PANTHER" id="PTHR48079">
    <property type="entry name" value="PROTEIN YEEZ"/>
    <property type="match status" value="1"/>
</dbReference>
<dbReference type="InterPro" id="IPR001509">
    <property type="entry name" value="Epimerase_deHydtase"/>
</dbReference>
<dbReference type="Gene3D" id="3.40.50.720">
    <property type="entry name" value="NAD(P)-binding Rossmann-like Domain"/>
    <property type="match status" value="1"/>
</dbReference>
<feature type="domain" description="NAD-dependent epimerase/dehydratase" evidence="1">
    <location>
        <begin position="3"/>
        <end position="209"/>
    </location>
</feature>
<dbReference type="OrthoDB" id="9787292at2"/>
<dbReference type="SUPFAM" id="SSF51735">
    <property type="entry name" value="NAD(P)-binding Rossmann-fold domains"/>
    <property type="match status" value="1"/>
</dbReference>
<dbReference type="Pfam" id="PF01370">
    <property type="entry name" value="Epimerase"/>
    <property type="match status" value="1"/>
</dbReference>
<dbReference type="RefSeq" id="WP_090071937.1">
    <property type="nucleotide sequence ID" value="NZ_FOVR01000004.1"/>
</dbReference>
<protein>
    <submittedName>
        <fullName evidence="2">Nucleoside-diphosphate-sugar epimerase</fullName>
    </submittedName>
</protein>
<dbReference type="STRING" id="655353.SAMN04488056_104338"/>
<organism evidence="2 3">
    <name type="scientific">Cohaesibacter marisflavi</name>
    <dbReference type="NCBI Taxonomy" id="655353"/>
    <lineage>
        <taxon>Bacteria</taxon>
        <taxon>Pseudomonadati</taxon>
        <taxon>Pseudomonadota</taxon>
        <taxon>Alphaproteobacteria</taxon>
        <taxon>Hyphomicrobiales</taxon>
        <taxon>Cohaesibacteraceae</taxon>
    </lineage>
</organism>
<dbReference type="GO" id="GO:0004029">
    <property type="term" value="F:aldehyde dehydrogenase (NAD+) activity"/>
    <property type="evidence" value="ECO:0007669"/>
    <property type="project" value="TreeGrafter"/>
</dbReference>
<accession>A0A1I5G3Y3</accession>